<dbReference type="EMBL" id="ML178819">
    <property type="protein sequence ID" value="TFL04142.1"/>
    <property type="molecule type" value="Genomic_DNA"/>
</dbReference>
<dbReference type="PANTHER" id="PTHR13094:SF1">
    <property type="entry name" value="NADH DEHYDROGENASE [UBIQUINONE] 1 BETA SUBCOMPLEX SUBUNIT 10"/>
    <property type="match status" value="1"/>
</dbReference>
<evidence type="ECO:0000256" key="5">
    <source>
        <dbReference type="ARBA" id="ARBA00022982"/>
    </source>
</evidence>
<keyword evidence="3" id="KW-0679">Respiratory chain</keyword>
<evidence type="ECO:0000313" key="9">
    <source>
        <dbReference type="Proteomes" id="UP000305067"/>
    </source>
</evidence>
<dbReference type="GO" id="GO:0005743">
    <property type="term" value="C:mitochondrial inner membrane"/>
    <property type="evidence" value="ECO:0007669"/>
    <property type="project" value="UniProtKB-SubCell"/>
</dbReference>
<keyword evidence="9" id="KW-1185">Reference proteome</keyword>
<dbReference type="OrthoDB" id="10252718at2759"/>
<dbReference type="AlphaFoldDB" id="A0A5C3QQL0"/>
<sequence length="79" mass="9290">MPYTEATTAEIKARLQERENHIRESWVKSMEARLVREELDKCQRTEGVNNFENCKWLAEKYLGLLKTAKVQGYKNIETA</sequence>
<evidence type="ECO:0000256" key="4">
    <source>
        <dbReference type="ARBA" id="ARBA00022792"/>
    </source>
</evidence>
<evidence type="ECO:0000256" key="7">
    <source>
        <dbReference type="ARBA" id="ARBA00023136"/>
    </source>
</evidence>
<keyword evidence="7" id="KW-0472">Membrane</keyword>
<evidence type="ECO:0000313" key="8">
    <source>
        <dbReference type="EMBL" id="TFL04142.1"/>
    </source>
</evidence>
<dbReference type="STRING" id="1884261.A0A5C3QQL0"/>
<evidence type="ECO:0000256" key="1">
    <source>
        <dbReference type="ARBA" id="ARBA00004443"/>
    </source>
</evidence>
<accession>A0A5C3QQL0</accession>
<keyword evidence="5" id="KW-0249">Electron transport</keyword>
<dbReference type="InterPro" id="IPR039993">
    <property type="entry name" value="NDUFB10"/>
</dbReference>
<proteinExistence type="predicted"/>
<evidence type="ECO:0000256" key="6">
    <source>
        <dbReference type="ARBA" id="ARBA00023128"/>
    </source>
</evidence>
<comment type="subcellular location">
    <subcellularLocation>
        <location evidence="1">Mitochondrion inner membrane</location>
        <topology evidence="1">Peripheral membrane protein</topology>
        <orientation evidence="1">Matrix side</orientation>
    </subcellularLocation>
</comment>
<gene>
    <name evidence="8" type="ORF">BDV98DRAFT_590999</name>
</gene>
<evidence type="ECO:0008006" key="10">
    <source>
        <dbReference type="Google" id="ProtNLM"/>
    </source>
</evidence>
<keyword evidence="4" id="KW-0999">Mitochondrion inner membrane</keyword>
<evidence type="ECO:0000256" key="2">
    <source>
        <dbReference type="ARBA" id="ARBA00022448"/>
    </source>
</evidence>
<keyword evidence="6" id="KW-0496">Mitochondrion</keyword>
<keyword evidence="2" id="KW-0813">Transport</keyword>
<reference evidence="8 9" key="1">
    <citation type="journal article" date="2019" name="Nat. Ecol. Evol.">
        <title>Megaphylogeny resolves global patterns of mushroom evolution.</title>
        <authorList>
            <person name="Varga T."/>
            <person name="Krizsan K."/>
            <person name="Foldi C."/>
            <person name="Dima B."/>
            <person name="Sanchez-Garcia M."/>
            <person name="Sanchez-Ramirez S."/>
            <person name="Szollosi G.J."/>
            <person name="Szarkandi J.G."/>
            <person name="Papp V."/>
            <person name="Albert L."/>
            <person name="Andreopoulos W."/>
            <person name="Angelini C."/>
            <person name="Antonin V."/>
            <person name="Barry K.W."/>
            <person name="Bougher N.L."/>
            <person name="Buchanan P."/>
            <person name="Buyck B."/>
            <person name="Bense V."/>
            <person name="Catcheside P."/>
            <person name="Chovatia M."/>
            <person name="Cooper J."/>
            <person name="Damon W."/>
            <person name="Desjardin D."/>
            <person name="Finy P."/>
            <person name="Geml J."/>
            <person name="Haridas S."/>
            <person name="Hughes K."/>
            <person name="Justo A."/>
            <person name="Karasinski D."/>
            <person name="Kautmanova I."/>
            <person name="Kiss B."/>
            <person name="Kocsube S."/>
            <person name="Kotiranta H."/>
            <person name="LaButti K.M."/>
            <person name="Lechner B.E."/>
            <person name="Liimatainen K."/>
            <person name="Lipzen A."/>
            <person name="Lukacs Z."/>
            <person name="Mihaltcheva S."/>
            <person name="Morgado L.N."/>
            <person name="Niskanen T."/>
            <person name="Noordeloos M.E."/>
            <person name="Ohm R.A."/>
            <person name="Ortiz-Santana B."/>
            <person name="Ovrebo C."/>
            <person name="Racz N."/>
            <person name="Riley R."/>
            <person name="Savchenko A."/>
            <person name="Shiryaev A."/>
            <person name="Soop K."/>
            <person name="Spirin V."/>
            <person name="Szebenyi C."/>
            <person name="Tomsovsky M."/>
            <person name="Tulloss R.E."/>
            <person name="Uehling J."/>
            <person name="Grigoriev I.V."/>
            <person name="Vagvolgyi C."/>
            <person name="Papp T."/>
            <person name="Martin F.M."/>
            <person name="Miettinen O."/>
            <person name="Hibbett D.S."/>
            <person name="Nagy L.G."/>
        </authorList>
    </citation>
    <scope>NUCLEOTIDE SEQUENCE [LARGE SCALE GENOMIC DNA]</scope>
    <source>
        <strain evidence="8 9">CBS 309.79</strain>
    </source>
</reference>
<name>A0A5C3QQL0_9AGAR</name>
<protein>
    <recommendedName>
        <fullName evidence="10">NADH-ubiquinone oxidoreductase 12 kDa subunit</fullName>
    </recommendedName>
</protein>
<evidence type="ECO:0000256" key="3">
    <source>
        <dbReference type="ARBA" id="ARBA00022660"/>
    </source>
</evidence>
<dbReference type="PANTHER" id="PTHR13094">
    <property type="entry name" value="NADH-UBIQUINONE OXIDOREDUCTASE PDSW SUBUNIT"/>
    <property type="match status" value="1"/>
</dbReference>
<dbReference type="Proteomes" id="UP000305067">
    <property type="component" value="Unassembled WGS sequence"/>
</dbReference>
<organism evidence="8 9">
    <name type="scientific">Pterulicium gracile</name>
    <dbReference type="NCBI Taxonomy" id="1884261"/>
    <lineage>
        <taxon>Eukaryota</taxon>
        <taxon>Fungi</taxon>
        <taxon>Dikarya</taxon>
        <taxon>Basidiomycota</taxon>
        <taxon>Agaricomycotina</taxon>
        <taxon>Agaricomycetes</taxon>
        <taxon>Agaricomycetidae</taxon>
        <taxon>Agaricales</taxon>
        <taxon>Pleurotineae</taxon>
        <taxon>Pterulaceae</taxon>
        <taxon>Pterulicium</taxon>
    </lineage>
</organism>